<feature type="region of interest" description="Disordered" evidence="11">
    <location>
        <begin position="117"/>
        <end position="152"/>
    </location>
</feature>
<feature type="compositionally biased region" description="Basic and acidic residues" evidence="11">
    <location>
        <begin position="117"/>
        <end position="127"/>
    </location>
</feature>
<organism evidence="15 16">
    <name type="scientific">Parathielavia appendiculata</name>
    <dbReference type="NCBI Taxonomy" id="2587402"/>
    <lineage>
        <taxon>Eukaryota</taxon>
        <taxon>Fungi</taxon>
        <taxon>Dikarya</taxon>
        <taxon>Ascomycota</taxon>
        <taxon>Pezizomycotina</taxon>
        <taxon>Sordariomycetes</taxon>
        <taxon>Sordariomycetidae</taxon>
        <taxon>Sordariales</taxon>
        <taxon>Chaetomiaceae</taxon>
        <taxon>Parathielavia</taxon>
    </lineage>
</organism>
<feature type="region of interest" description="Disordered" evidence="11">
    <location>
        <begin position="1040"/>
        <end position="1067"/>
    </location>
</feature>
<evidence type="ECO:0000313" key="16">
    <source>
        <dbReference type="Proteomes" id="UP001302602"/>
    </source>
</evidence>
<evidence type="ECO:0000256" key="8">
    <source>
        <dbReference type="ARBA" id="ARBA00022840"/>
    </source>
</evidence>
<dbReference type="PROSITE" id="PS51192">
    <property type="entry name" value="HELICASE_ATP_BIND_1"/>
    <property type="match status" value="1"/>
</dbReference>
<feature type="compositionally biased region" description="Polar residues" evidence="11">
    <location>
        <begin position="129"/>
        <end position="139"/>
    </location>
</feature>
<feature type="region of interest" description="Disordered" evidence="11">
    <location>
        <begin position="952"/>
        <end position="1023"/>
    </location>
</feature>
<dbReference type="AlphaFoldDB" id="A0AAN6Z5G1"/>
<reference evidence="15" key="1">
    <citation type="journal article" date="2023" name="Mol. Phylogenet. Evol.">
        <title>Genome-scale phylogeny and comparative genomics of the fungal order Sordariales.</title>
        <authorList>
            <person name="Hensen N."/>
            <person name="Bonometti L."/>
            <person name="Westerberg I."/>
            <person name="Brannstrom I.O."/>
            <person name="Guillou S."/>
            <person name="Cros-Aarteil S."/>
            <person name="Calhoun S."/>
            <person name="Haridas S."/>
            <person name="Kuo A."/>
            <person name="Mondo S."/>
            <person name="Pangilinan J."/>
            <person name="Riley R."/>
            <person name="LaButti K."/>
            <person name="Andreopoulos B."/>
            <person name="Lipzen A."/>
            <person name="Chen C."/>
            <person name="Yan M."/>
            <person name="Daum C."/>
            <person name="Ng V."/>
            <person name="Clum A."/>
            <person name="Steindorff A."/>
            <person name="Ohm R.A."/>
            <person name="Martin F."/>
            <person name="Silar P."/>
            <person name="Natvig D.O."/>
            <person name="Lalanne C."/>
            <person name="Gautier V."/>
            <person name="Ament-Velasquez S.L."/>
            <person name="Kruys A."/>
            <person name="Hutchinson M.I."/>
            <person name="Powell A.J."/>
            <person name="Barry K."/>
            <person name="Miller A.N."/>
            <person name="Grigoriev I.V."/>
            <person name="Debuchy R."/>
            <person name="Gladieux P."/>
            <person name="Hiltunen Thoren M."/>
            <person name="Johannesson H."/>
        </authorList>
    </citation>
    <scope>NUCLEOTIDE SEQUENCE</scope>
    <source>
        <strain evidence="15">CBS 731.68</strain>
    </source>
</reference>
<feature type="domain" description="RING-type" evidence="12">
    <location>
        <begin position="878"/>
        <end position="930"/>
    </location>
</feature>
<feature type="compositionally biased region" description="Low complexity" evidence="11">
    <location>
        <begin position="952"/>
        <end position="970"/>
    </location>
</feature>
<keyword evidence="5" id="KW-0378">Hydrolase</keyword>
<dbReference type="Pfam" id="PF13445">
    <property type="entry name" value="zf-RING_UBOX"/>
    <property type="match status" value="1"/>
</dbReference>
<dbReference type="Gene3D" id="3.40.50.10810">
    <property type="entry name" value="Tandem AAA-ATPase domain"/>
    <property type="match status" value="1"/>
</dbReference>
<dbReference type="InterPro" id="IPR000330">
    <property type="entry name" value="SNF2_N"/>
</dbReference>
<keyword evidence="7" id="KW-0862">Zinc</keyword>
<dbReference type="Gene3D" id="3.40.50.300">
    <property type="entry name" value="P-loop containing nucleotide triphosphate hydrolases"/>
    <property type="match status" value="2"/>
</dbReference>
<gene>
    <name evidence="15" type="ORF">N657DRAFT_362668</name>
</gene>
<dbReference type="GeneID" id="87823761"/>
<dbReference type="Gene3D" id="3.30.40.10">
    <property type="entry name" value="Zinc/RING finger domain, C3HC4 (zinc finger)"/>
    <property type="match status" value="1"/>
</dbReference>
<dbReference type="InterPro" id="IPR027370">
    <property type="entry name" value="Znf-RING_euk"/>
</dbReference>
<dbReference type="SMART" id="SM00490">
    <property type="entry name" value="HELICc"/>
    <property type="match status" value="1"/>
</dbReference>
<keyword evidence="3" id="KW-0547">Nucleotide-binding</keyword>
<feature type="region of interest" description="Disordered" evidence="11">
    <location>
        <begin position="166"/>
        <end position="218"/>
    </location>
</feature>
<feature type="domain" description="Helicase ATP-binding" evidence="13">
    <location>
        <begin position="526"/>
        <end position="716"/>
    </location>
</feature>
<dbReference type="SMART" id="SM00184">
    <property type="entry name" value="RING"/>
    <property type="match status" value="1"/>
</dbReference>
<dbReference type="SUPFAM" id="SSF52540">
    <property type="entry name" value="P-loop containing nucleoside triphosphate hydrolases"/>
    <property type="match status" value="2"/>
</dbReference>
<dbReference type="InterPro" id="IPR001841">
    <property type="entry name" value="Znf_RING"/>
</dbReference>
<dbReference type="GO" id="GO:0005524">
    <property type="term" value="F:ATP binding"/>
    <property type="evidence" value="ECO:0007669"/>
    <property type="project" value="UniProtKB-KW"/>
</dbReference>
<dbReference type="InterPro" id="IPR049730">
    <property type="entry name" value="SNF2/RAD54-like_C"/>
</dbReference>
<evidence type="ECO:0000256" key="6">
    <source>
        <dbReference type="ARBA" id="ARBA00022806"/>
    </source>
</evidence>
<dbReference type="Pfam" id="PF00271">
    <property type="entry name" value="Helicase_C"/>
    <property type="match status" value="1"/>
</dbReference>
<keyword evidence="8" id="KW-0067">ATP-binding</keyword>
<dbReference type="InterPro" id="IPR001650">
    <property type="entry name" value="Helicase_C-like"/>
</dbReference>
<evidence type="ECO:0000256" key="1">
    <source>
        <dbReference type="ARBA" id="ARBA00007025"/>
    </source>
</evidence>
<dbReference type="InterPro" id="IPR017907">
    <property type="entry name" value="Znf_RING_CS"/>
</dbReference>
<keyword evidence="6" id="KW-0347">Helicase</keyword>
<evidence type="ECO:0000256" key="5">
    <source>
        <dbReference type="ARBA" id="ARBA00022801"/>
    </source>
</evidence>
<evidence type="ECO:0000256" key="11">
    <source>
        <dbReference type="SAM" id="MobiDB-lite"/>
    </source>
</evidence>
<dbReference type="SMART" id="SM00487">
    <property type="entry name" value="DEXDc"/>
    <property type="match status" value="1"/>
</dbReference>
<name>A0AAN6Z5G1_9PEZI</name>
<feature type="compositionally biased region" description="Polar residues" evidence="11">
    <location>
        <begin position="1"/>
        <end position="19"/>
    </location>
</feature>
<keyword evidence="10" id="KW-0175">Coiled coil</keyword>
<feature type="region of interest" description="Disordered" evidence="11">
    <location>
        <begin position="1"/>
        <end position="22"/>
    </location>
</feature>
<keyword evidence="2" id="KW-0479">Metal-binding</keyword>
<dbReference type="GO" id="GO:0005737">
    <property type="term" value="C:cytoplasm"/>
    <property type="evidence" value="ECO:0007669"/>
    <property type="project" value="TreeGrafter"/>
</dbReference>
<protein>
    <submittedName>
        <fullName evidence="15">Uncharacterized protein</fullName>
    </submittedName>
</protein>
<evidence type="ECO:0000259" key="13">
    <source>
        <dbReference type="PROSITE" id="PS51192"/>
    </source>
</evidence>
<dbReference type="GO" id="GO:0000724">
    <property type="term" value="P:double-strand break repair via homologous recombination"/>
    <property type="evidence" value="ECO:0007669"/>
    <property type="project" value="TreeGrafter"/>
</dbReference>
<evidence type="ECO:0000256" key="9">
    <source>
        <dbReference type="PROSITE-ProRule" id="PRU00175"/>
    </source>
</evidence>
<feature type="compositionally biased region" description="Basic and acidic residues" evidence="11">
    <location>
        <begin position="180"/>
        <end position="201"/>
    </location>
</feature>
<dbReference type="CDD" id="cd18008">
    <property type="entry name" value="DEXDc_SHPRH-like"/>
    <property type="match status" value="1"/>
</dbReference>
<dbReference type="PROSITE" id="PS51194">
    <property type="entry name" value="HELICASE_CTER"/>
    <property type="match status" value="1"/>
</dbReference>
<dbReference type="InterPro" id="IPR013083">
    <property type="entry name" value="Znf_RING/FYVE/PHD"/>
</dbReference>
<accession>A0AAN6Z5G1</accession>
<evidence type="ECO:0000259" key="12">
    <source>
        <dbReference type="PROSITE" id="PS50089"/>
    </source>
</evidence>
<feature type="compositionally biased region" description="Basic residues" evidence="11">
    <location>
        <begin position="1040"/>
        <end position="1058"/>
    </location>
</feature>
<dbReference type="SUPFAM" id="SSF57850">
    <property type="entry name" value="RING/U-box"/>
    <property type="match status" value="1"/>
</dbReference>
<reference evidence="15" key="2">
    <citation type="submission" date="2023-05" db="EMBL/GenBank/DDBJ databases">
        <authorList>
            <consortium name="Lawrence Berkeley National Laboratory"/>
            <person name="Steindorff A."/>
            <person name="Hensen N."/>
            <person name="Bonometti L."/>
            <person name="Westerberg I."/>
            <person name="Brannstrom I.O."/>
            <person name="Guillou S."/>
            <person name="Cros-Aarteil S."/>
            <person name="Calhoun S."/>
            <person name="Haridas S."/>
            <person name="Kuo A."/>
            <person name="Mondo S."/>
            <person name="Pangilinan J."/>
            <person name="Riley R."/>
            <person name="Labutti K."/>
            <person name="Andreopoulos B."/>
            <person name="Lipzen A."/>
            <person name="Chen C."/>
            <person name="Yanf M."/>
            <person name="Daum C."/>
            <person name="Ng V."/>
            <person name="Clum A."/>
            <person name="Ohm R."/>
            <person name="Martin F."/>
            <person name="Silar P."/>
            <person name="Natvig D."/>
            <person name="Lalanne C."/>
            <person name="Gautier V."/>
            <person name="Ament-Velasquez S.L."/>
            <person name="Kruys A."/>
            <person name="Hutchinson M.I."/>
            <person name="Powell A.J."/>
            <person name="Barry K."/>
            <person name="Miller A.N."/>
            <person name="Grigoriev I.V."/>
            <person name="Debuchy R."/>
            <person name="Gladieux P."/>
            <person name="Thoren M.H."/>
            <person name="Johannesson H."/>
        </authorList>
    </citation>
    <scope>NUCLEOTIDE SEQUENCE</scope>
    <source>
        <strain evidence="15">CBS 731.68</strain>
    </source>
</reference>
<evidence type="ECO:0000313" key="15">
    <source>
        <dbReference type="EMBL" id="KAK4125303.1"/>
    </source>
</evidence>
<dbReference type="GO" id="GO:0008270">
    <property type="term" value="F:zinc ion binding"/>
    <property type="evidence" value="ECO:0007669"/>
    <property type="project" value="UniProtKB-KW"/>
</dbReference>
<feature type="compositionally biased region" description="Basic and acidic residues" evidence="11">
    <location>
        <begin position="253"/>
        <end position="263"/>
    </location>
</feature>
<feature type="coiled-coil region" evidence="10">
    <location>
        <begin position="28"/>
        <end position="78"/>
    </location>
</feature>
<dbReference type="CDD" id="cd18793">
    <property type="entry name" value="SF2_C_SNF"/>
    <property type="match status" value="1"/>
</dbReference>
<feature type="region of interest" description="Disordered" evidence="11">
    <location>
        <begin position="231"/>
        <end position="276"/>
    </location>
</feature>
<keyword evidence="16" id="KW-1185">Reference proteome</keyword>
<dbReference type="PANTHER" id="PTHR45626:SF16">
    <property type="entry name" value="ATP-DEPENDENT HELICASE ULS1"/>
    <property type="match status" value="1"/>
</dbReference>
<evidence type="ECO:0000259" key="14">
    <source>
        <dbReference type="PROSITE" id="PS51194"/>
    </source>
</evidence>
<keyword evidence="4 9" id="KW-0863">Zinc-finger</keyword>
<sequence>MNSSRNDTPTLSGLTSTDNLPDDTRAYIEQLSEELSLEQAVLESLYDLPESDAIEKDIATAKLRVADIKRRLKEARRKVNPTTCTSMVGQVFGRQLRDSERTQDRILSSLAVPTRKRQFESTLDARDPSNWSSAKRTTPSPGPSENDFLFDGFNRDRPEIIDLTECDDDEIPSTIIQRQRQAEERARRNKERADGDAELAKRLHGRPSPPPNGLSSLRQTQQNPVFHRMMGRSSHSSLTGHMKQEARPASGVDPHRDEFDKFRPPSRRLSGMHPQTAAVKPEPIERQYRMPGAYVNSDDERETFAPVTSQPNPRPSLPPLGSTFPLPASNTLVPRATLSTVPMNPALTPAGLGARDFRMPAIELARQASMGRQQPSQAWPPVGSHGRALEPPSNGYLPTPARQSFGAPSLGPSRPGFISNGAYYSQPGPDLEVVYPGSLSQAIKRVNKFDWDKLTDGDGNPFDTRLANYLQDFTEDPRKTEEEIQQLLSNIRPDMEIPEEDRGETPEAMKYPLYPHQQLALKWMTTMEEGTNKGGILADDMGLGKTISTLALMVSRRSSENIKTNLIIGPVALIKQWESEVKKKLKGGTHRLSTLLLHSKKRPYSEIKNYDVVLTTYGSLAAEWKRYTQHIEKMKEAAGYREEDDAELAKKCPLLHARSRFYRVILDEAQCVKNKDTQASRAVHRLTATYRWCLTGTPMMNGVSELYPLIRFLRIRPYSDYTQFQRTFRSLNPRSGGSDYSRDNAMRQLQAVLKAMMLRRMKDSMIDGKPILTLPPKTENSEYVVFSDDERQFYQELESKSQVQFNKYLRAGTVGKNYSNILVLLLRLRQACCHPHLTDFEVADAGSSDDQALARIDLAKDMDEAVVRRVKAVEAFECPICYDSVQEPLLVIPCGHDICTECLASITEKNAQDNIRSGDENGAPKCPVCRGLIDPAKVITLTIFRKVHAPEALAPEDAAPQQDGELSDSASSDDDESDTDSLGSIADFTVPENKVDEDKEEDEDADQEEVNGSGSNNNADIENDIDTVLDVALGSERSSAAKKQKKEVVKKRKKARGKAKAETKAEEFTPHKLKQLRIDADKNKEARRRYMRYLRDNWMDSSKVSQVIDILEQIQESDEKTIVFSQWTALLDMIESQLTYKLKLRFCRYTGKMSRNQRDEAVQDFVENPRTKVMLVSLRAGNAGLNLTVASRIIICDPFWNPFIEMQAVDRAHRIGQQREVKVHRILVKETVEDRILALQEKKRNLVEAALDEGQSKNVGRLSERELAYLFGVSPARR</sequence>
<comment type="similarity">
    <text evidence="1">Belongs to the SNF2/RAD54 helicase family.</text>
</comment>
<dbReference type="GO" id="GO:0004386">
    <property type="term" value="F:helicase activity"/>
    <property type="evidence" value="ECO:0007669"/>
    <property type="project" value="UniProtKB-KW"/>
</dbReference>
<dbReference type="GO" id="GO:0008094">
    <property type="term" value="F:ATP-dependent activity, acting on DNA"/>
    <property type="evidence" value="ECO:0007669"/>
    <property type="project" value="TreeGrafter"/>
</dbReference>
<evidence type="ECO:0000256" key="7">
    <source>
        <dbReference type="ARBA" id="ARBA00022833"/>
    </source>
</evidence>
<dbReference type="RefSeq" id="XP_062649074.1">
    <property type="nucleotide sequence ID" value="XM_062786991.1"/>
</dbReference>
<proteinExistence type="inferred from homology"/>
<evidence type="ECO:0000256" key="10">
    <source>
        <dbReference type="SAM" id="Coils"/>
    </source>
</evidence>
<dbReference type="InterPro" id="IPR050628">
    <property type="entry name" value="SNF2_RAD54_helicase_TF"/>
</dbReference>
<evidence type="ECO:0000256" key="4">
    <source>
        <dbReference type="ARBA" id="ARBA00022771"/>
    </source>
</evidence>
<evidence type="ECO:0000256" key="2">
    <source>
        <dbReference type="ARBA" id="ARBA00022723"/>
    </source>
</evidence>
<dbReference type="InterPro" id="IPR027417">
    <property type="entry name" value="P-loop_NTPase"/>
</dbReference>
<dbReference type="PROSITE" id="PS00518">
    <property type="entry name" value="ZF_RING_1"/>
    <property type="match status" value="1"/>
</dbReference>
<dbReference type="Pfam" id="PF00176">
    <property type="entry name" value="SNF2-rel_dom"/>
    <property type="match status" value="1"/>
</dbReference>
<comment type="caution">
    <text evidence="15">The sequence shown here is derived from an EMBL/GenBank/DDBJ whole genome shotgun (WGS) entry which is preliminary data.</text>
</comment>
<feature type="domain" description="Helicase C-terminal" evidence="14">
    <location>
        <begin position="1106"/>
        <end position="1268"/>
    </location>
</feature>
<dbReference type="InterPro" id="IPR014001">
    <property type="entry name" value="Helicase_ATP-bd"/>
</dbReference>
<dbReference type="InterPro" id="IPR038718">
    <property type="entry name" value="SNF2-like_sf"/>
</dbReference>
<dbReference type="GO" id="GO:0016787">
    <property type="term" value="F:hydrolase activity"/>
    <property type="evidence" value="ECO:0007669"/>
    <property type="project" value="UniProtKB-KW"/>
</dbReference>
<evidence type="ECO:0000256" key="3">
    <source>
        <dbReference type="ARBA" id="ARBA00022741"/>
    </source>
</evidence>
<dbReference type="GO" id="GO:0005634">
    <property type="term" value="C:nucleus"/>
    <property type="evidence" value="ECO:0007669"/>
    <property type="project" value="TreeGrafter"/>
</dbReference>
<feature type="compositionally biased region" description="Acidic residues" evidence="11">
    <location>
        <begin position="998"/>
        <end position="1009"/>
    </location>
</feature>
<dbReference type="EMBL" id="MU853226">
    <property type="protein sequence ID" value="KAK4125303.1"/>
    <property type="molecule type" value="Genomic_DNA"/>
</dbReference>
<dbReference type="PANTHER" id="PTHR45626">
    <property type="entry name" value="TRANSCRIPTION TERMINATION FACTOR 2-RELATED"/>
    <property type="match status" value="1"/>
</dbReference>
<dbReference type="Proteomes" id="UP001302602">
    <property type="component" value="Unassembled WGS sequence"/>
</dbReference>
<dbReference type="PROSITE" id="PS50089">
    <property type="entry name" value="ZF_RING_2"/>
    <property type="match status" value="1"/>
</dbReference>